<dbReference type="Proteomes" id="UP000182178">
    <property type="component" value="Unassembled WGS sequence"/>
</dbReference>
<dbReference type="EMBL" id="CYHC01000009">
    <property type="protein sequence ID" value="CUA89716.1"/>
    <property type="molecule type" value="Genomic_DNA"/>
</dbReference>
<dbReference type="InterPro" id="IPR005255">
    <property type="entry name" value="PdxA_fam"/>
</dbReference>
<reference evidence="4 5" key="1">
    <citation type="submission" date="2015-08" db="EMBL/GenBank/DDBJ databases">
        <authorList>
            <person name="Varghese N."/>
        </authorList>
    </citation>
    <scope>NUCLEOTIDE SEQUENCE [LARGE SCALE GENOMIC DNA]</scope>
    <source>
        <strain evidence="4 5">DSM 18167</strain>
    </source>
</reference>
<gene>
    <name evidence="4" type="ORF">Ga0061061_109116</name>
</gene>
<organism evidence="4 5">
    <name type="scientific">Chelatococcus sambhunathii</name>
    <dbReference type="NCBI Taxonomy" id="363953"/>
    <lineage>
        <taxon>Bacteria</taxon>
        <taxon>Pseudomonadati</taxon>
        <taxon>Pseudomonadota</taxon>
        <taxon>Alphaproteobacteria</taxon>
        <taxon>Hyphomicrobiales</taxon>
        <taxon>Chelatococcaceae</taxon>
        <taxon>Chelatococcus</taxon>
    </lineage>
</organism>
<dbReference type="Pfam" id="PF04166">
    <property type="entry name" value="PdxA"/>
    <property type="match status" value="1"/>
</dbReference>
<protein>
    <submittedName>
        <fullName evidence="4">4-hydroxy-L-threonine phosphate dehydrogenase PdxA</fullName>
    </submittedName>
</protein>
<dbReference type="Gene3D" id="3.40.718.10">
    <property type="entry name" value="Isopropylmalate Dehydrogenase"/>
    <property type="match status" value="1"/>
</dbReference>
<keyword evidence="5" id="KW-1185">Reference proteome</keyword>
<name>A0ABP2AC24_9HYPH</name>
<sequence length="356" mass="36814">MALRPLNSAPQPTVTPTIALAMGDPAGISPELMAKALGLDDLRAAARLVVFGDRRVLAAGAAVAGVSPEIAVVGDPAEASADETRPILVDLGHLDPATIRPGEVSRAGGAFAVANFRAALDYAMAGHAQAVAFTPFNKAAMRLAHPTYEDEITFLKEEMGEDGPASEFNILEGLWNARVTSHVPLKDVAGLITREAVRDGLALADDAMRQAGFVRPRIAVAGLNPHAGDGGNFGREEIEVIAPAITEAKARGIAADGPFPSDTVFLRARAGAFDAVLTMYHDQGQIAMKLMGFDRGVTLLAGFPVPVLTPAHGTAYDIAGKGIANIGATHAAFALAAKMAGKRLAAHEPEARTAAG</sequence>
<evidence type="ECO:0000256" key="2">
    <source>
        <dbReference type="ARBA" id="ARBA00023002"/>
    </source>
</evidence>
<keyword evidence="3" id="KW-0520">NAD</keyword>
<evidence type="ECO:0000313" key="4">
    <source>
        <dbReference type="EMBL" id="CUA89716.1"/>
    </source>
</evidence>
<accession>A0ABP2AC24</accession>
<dbReference type="SUPFAM" id="SSF53659">
    <property type="entry name" value="Isocitrate/Isopropylmalate dehydrogenase-like"/>
    <property type="match status" value="1"/>
</dbReference>
<comment type="caution">
    <text evidence="4">The sequence shown here is derived from an EMBL/GenBank/DDBJ whole genome shotgun (WGS) entry which is preliminary data.</text>
</comment>
<evidence type="ECO:0000256" key="1">
    <source>
        <dbReference type="ARBA" id="ARBA00022723"/>
    </source>
</evidence>
<keyword evidence="2" id="KW-0560">Oxidoreductase</keyword>
<evidence type="ECO:0000256" key="3">
    <source>
        <dbReference type="ARBA" id="ARBA00023027"/>
    </source>
</evidence>
<dbReference type="PANTHER" id="PTHR30004:SF3">
    <property type="entry name" value="4-HYDROXYTHREONINE-4-PHOSPHATE DEHYDROGENASE 2-RELATED"/>
    <property type="match status" value="1"/>
</dbReference>
<evidence type="ECO:0000313" key="5">
    <source>
        <dbReference type="Proteomes" id="UP000182178"/>
    </source>
</evidence>
<proteinExistence type="predicted"/>
<keyword evidence="1" id="KW-0479">Metal-binding</keyword>
<dbReference type="PANTHER" id="PTHR30004">
    <property type="entry name" value="4-HYDROXYTHREONINE-4-PHOSPHATE DEHYDROGENASE"/>
    <property type="match status" value="1"/>
</dbReference>